<dbReference type="AlphaFoldDB" id="A0A9P0K9B4"/>
<feature type="compositionally biased region" description="Low complexity" evidence="1">
    <location>
        <begin position="19"/>
        <end position="46"/>
    </location>
</feature>
<proteinExistence type="predicted"/>
<sequence>MYACFREEEIARRQHASHQHNSQQQQQQHTDQQQQHHQHQQTHQVQGTIGVSYGSIDMGGQIIIEGVMPDMIKPDPLSIEGN</sequence>
<reference evidence="2" key="1">
    <citation type="submission" date="2022-03" db="EMBL/GenBank/DDBJ databases">
        <authorList>
            <person name="Sayadi A."/>
        </authorList>
    </citation>
    <scope>NUCLEOTIDE SEQUENCE</scope>
</reference>
<feature type="region of interest" description="Disordered" evidence="1">
    <location>
        <begin position="1"/>
        <end position="52"/>
    </location>
</feature>
<name>A0A9P0K9B4_ACAOB</name>
<evidence type="ECO:0000313" key="3">
    <source>
        <dbReference type="Proteomes" id="UP001152888"/>
    </source>
</evidence>
<evidence type="ECO:0000256" key="1">
    <source>
        <dbReference type="SAM" id="MobiDB-lite"/>
    </source>
</evidence>
<evidence type="ECO:0000313" key="2">
    <source>
        <dbReference type="EMBL" id="CAH1970595.1"/>
    </source>
</evidence>
<comment type="caution">
    <text evidence="2">The sequence shown here is derived from an EMBL/GenBank/DDBJ whole genome shotgun (WGS) entry which is preliminary data.</text>
</comment>
<dbReference type="Proteomes" id="UP001152888">
    <property type="component" value="Unassembled WGS sequence"/>
</dbReference>
<accession>A0A9P0K9B4</accession>
<protein>
    <submittedName>
        <fullName evidence="2">Uncharacterized protein</fullName>
    </submittedName>
</protein>
<dbReference type="EMBL" id="CAKOFQ010006776">
    <property type="protein sequence ID" value="CAH1970595.1"/>
    <property type="molecule type" value="Genomic_DNA"/>
</dbReference>
<dbReference type="OrthoDB" id="1097733at2759"/>
<keyword evidence="3" id="KW-1185">Reference proteome</keyword>
<gene>
    <name evidence="2" type="ORF">ACAOBT_LOCUS9004</name>
</gene>
<organism evidence="2 3">
    <name type="scientific">Acanthoscelides obtectus</name>
    <name type="common">Bean weevil</name>
    <name type="synonym">Bruchus obtectus</name>
    <dbReference type="NCBI Taxonomy" id="200917"/>
    <lineage>
        <taxon>Eukaryota</taxon>
        <taxon>Metazoa</taxon>
        <taxon>Ecdysozoa</taxon>
        <taxon>Arthropoda</taxon>
        <taxon>Hexapoda</taxon>
        <taxon>Insecta</taxon>
        <taxon>Pterygota</taxon>
        <taxon>Neoptera</taxon>
        <taxon>Endopterygota</taxon>
        <taxon>Coleoptera</taxon>
        <taxon>Polyphaga</taxon>
        <taxon>Cucujiformia</taxon>
        <taxon>Chrysomeloidea</taxon>
        <taxon>Chrysomelidae</taxon>
        <taxon>Bruchinae</taxon>
        <taxon>Bruchini</taxon>
        <taxon>Acanthoscelides</taxon>
    </lineage>
</organism>
<feature type="compositionally biased region" description="Basic and acidic residues" evidence="1">
    <location>
        <begin position="1"/>
        <end position="12"/>
    </location>
</feature>